<dbReference type="RefSeq" id="WP_344301587.1">
    <property type="nucleotide sequence ID" value="NZ_BAAAQQ010000001.1"/>
</dbReference>
<dbReference type="Pfam" id="PF00190">
    <property type="entry name" value="Cupin_1"/>
    <property type="match status" value="1"/>
</dbReference>
<dbReference type="InterPro" id="IPR006045">
    <property type="entry name" value="Cupin_1"/>
</dbReference>
<dbReference type="InterPro" id="IPR014710">
    <property type="entry name" value="RmlC-like_jellyroll"/>
</dbReference>
<evidence type="ECO:0000313" key="3">
    <source>
        <dbReference type="Proteomes" id="UP001500575"/>
    </source>
</evidence>
<sequence>MSISRAAGPRARSLVLTAAGVALVATGGGLGYTVASAADPAPVTVTRQSLSEVASPPGAKNRTLGLSKVVVMPGSVLAPHHHPGQQLGYIAEGVLTYTVQTGKAKLMTGPGDDATKLQTIKPGDTVKVKPGQWLVEEQGEVHHAANNGTVPVVIYLATLFKTGEPAAIPDR</sequence>
<proteinExistence type="predicted"/>
<gene>
    <name evidence="2" type="ORF">GCM10009843_01580</name>
</gene>
<protein>
    <recommendedName>
        <fullName evidence="1">Cupin type-1 domain-containing protein</fullName>
    </recommendedName>
</protein>
<keyword evidence="3" id="KW-1185">Reference proteome</keyword>
<evidence type="ECO:0000259" key="1">
    <source>
        <dbReference type="Pfam" id="PF00190"/>
    </source>
</evidence>
<accession>A0ABP5J9C0</accession>
<dbReference type="Proteomes" id="UP001500575">
    <property type="component" value="Unassembled WGS sequence"/>
</dbReference>
<comment type="caution">
    <text evidence="2">The sequence shown here is derived from an EMBL/GenBank/DDBJ whole genome shotgun (WGS) entry which is preliminary data.</text>
</comment>
<dbReference type="Gene3D" id="2.60.120.10">
    <property type="entry name" value="Jelly Rolls"/>
    <property type="match status" value="1"/>
</dbReference>
<evidence type="ECO:0000313" key="2">
    <source>
        <dbReference type="EMBL" id="GAA2113664.1"/>
    </source>
</evidence>
<organism evidence="2 3">
    <name type="scientific">Nocardioides bigeumensis</name>
    <dbReference type="NCBI Taxonomy" id="433657"/>
    <lineage>
        <taxon>Bacteria</taxon>
        <taxon>Bacillati</taxon>
        <taxon>Actinomycetota</taxon>
        <taxon>Actinomycetes</taxon>
        <taxon>Propionibacteriales</taxon>
        <taxon>Nocardioidaceae</taxon>
        <taxon>Nocardioides</taxon>
    </lineage>
</organism>
<dbReference type="EMBL" id="BAAAQQ010000001">
    <property type="protein sequence ID" value="GAA2113664.1"/>
    <property type="molecule type" value="Genomic_DNA"/>
</dbReference>
<dbReference type="InterPro" id="IPR011051">
    <property type="entry name" value="RmlC_Cupin_sf"/>
</dbReference>
<dbReference type="SUPFAM" id="SSF51182">
    <property type="entry name" value="RmlC-like cupins"/>
    <property type="match status" value="1"/>
</dbReference>
<name>A0ABP5J9C0_9ACTN</name>
<feature type="domain" description="Cupin type-1" evidence="1">
    <location>
        <begin position="56"/>
        <end position="157"/>
    </location>
</feature>
<reference evidence="3" key="1">
    <citation type="journal article" date="2019" name="Int. J. Syst. Evol. Microbiol.">
        <title>The Global Catalogue of Microorganisms (GCM) 10K type strain sequencing project: providing services to taxonomists for standard genome sequencing and annotation.</title>
        <authorList>
            <consortium name="The Broad Institute Genomics Platform"/>
            <consortium name="The Broad Institute Genome Sequencing Center for Infectious Disease"/>
            <person name="Wu L."/>
            <person name="Ma J."/>
        </authorList>
    </citation>
    <scope>NUCLEOTIDE SEQUENCE [LARGE SCALE GENOMIC DNA]</scope>
    <source>
        <strain evidence="3">JCM 16021</strain>
    </source>
</reference>